<proteinExistence type="predicted"/>
<dbReference type="RefSeq" id="WP_171298745.1">
    <property type="nucleotide sequence ID" value="NZ_CP087098.1"/>
</dbReference>
<dbReference type="EMBL" id="JABEYB010000019">
    <property type="protein sequence ID" value="NNU78158.1"/>
    <property type="molecule type" value="Genomic_DNA"/>
</dbReference>
<protein>
    <submittedName>
        <fullName evidence="1">Uncharacterized protein</fullName>
    </submittedName>
</protein>
<comment type="caution">
    <text evidence="1">The sequence shown here is derived from an EMBL/GenBank/DDBJ whole genome shotgun (WGS) entry which is preliminary data.</text>
</comment>
<organism evidence="1 2">
    <name type="scientific">Clostridium estertheticum</name>
    <dbReference type="NCBI Taxonomy" id="238834"/>
    <lineage>
        <taxon>Bacteria</taxon>
        <taxon>Bacillati</taxon>
        <taxon>Bacillota</taxon>
        <taxon>Clostridia</taxon>
        <taxon>Eubacteriales</taxon>
        <taxon>Clostridiaceae</taxon>
        <taxon>Clostridium</taxon>
    </lineage>
</organism>
<name>A0A7Y3SZA1_9CLOT</name>
<dbReference type="AlphaFoldDB" id="A0A7Y3SZA1"/>
<reference evidence="1 2" key="1">
    <citation type="submission" date="2020-05" db="EMBL/GenBank/DDBJ databases">
        <title>Complete genome of Clostridium estertheticum subspecies estertheticum, isolated from Vacuum packed lamb meat from New Zealand imported to Switzerland.</title>
        <authorList>
            <person name="Wambui J."/>
            <person name="Stevens M.J.A."/>
            <person name="Stephan R."/>
        </authorList>
    </citation>
    <scope>NUCLEOTIDE SEQUENCE [LARGE SCALE GENOMIC DNA]</scope>
    <source>
        <strain evidence="1 2">CEST001</strain>
    </source>
</reference>
<dbReference type="Proteomes" id="UP000531659">
    <property type="component" value="Unassembled WGS sequence"/>
</dbReference>
<sequence length="103" mass="11931">MRRVIEKRVYDTDTALMIAEDWNGLGDNDFRSLNEELYKTKKGNYFIYGSGGPLTKYGKSRGNQIDGSSKIILMSEQEAYKWLEEKGETEAIEEFFPNKFEEA</sequence>
<gene>
    <name evidence="1" type="ORF">HLQ16_19790</name>
</gene>
<accession>A0A7Y3SZA1</accession>
<evidence type="ECO:0000313" key="1">
    <source>
        <dbReference type="EMBL" id="NNU78158.1"/>
    </source>
</evidence>
<evidence type="ECO:0000313" key="2">
    <source>
        <dbReference type="Proteomes" id="UP000531659"/>
    </source>
</evidence>